<gene>
    <name evidence="1" type="ORF">NBR_LOCUS7794</name>
</gene>
<proteinExistence type="predicted"/>
<dbReference type="AlphaFoldDB" id="A0A0N4XXQ4"/>
<organism evidence="3">
    <name type="scientific">Nippostrongylus brasiliensis</name>
    <name type="common">Rat hookworm</name>
    <dbReference type="NCBI Taxonomy" id="27835"/>
    <lineage>
        <taxon>Eukaryota</taxon>
        <taxon>Metazoa</taxon>
        <taxon>Ecdysozoa</taxon>
        <taxon>Nematoda</taxon>
        <taxon>Chromadorea</taxon>
        <taxon>Rhabditida</taxon>
        <taxon>Rhabditina</taxon>
        <taxon>Rhabditomorpha</taxon>
        <taxon>Strongyloidea</taxon>
        <taxon>Heligmosomidae</taxon>
        <taxon>Nippostrongylus</taxon>
    </lineage>
</organism>
<protein>
    <submittedName>
        <fullName evidence="3">Secreted protein</fullName>
    </submittedName>
</protein>
<keyword evidence="2" id="KW-1185">Reference proteome</keyword>
<dbReference type="WBParaSite" id="NBR_0000779301-mRNA-1">
    <property type="protein sequence ID" value="NBR_0000779301-mRNA-1"/>
    <property type="gene ID" value="NBR_0000779301"/>
</dbReference>
<evidence type="ECO:0000313" key="3">
    <source>
        <dbReference type="WBParaSite" id="NBR_0000779301-mRNA-1"/>
    </source>
</evidence>
<reference evidence="3" key="1">
    <citation type="submission" date="2017-02" db="UniProtKB">
        <authorList>
            <consortium name="WormBaseParasite"/>
        </authorList>
    </citation>
    <scope>IDENTIFICATION</scope>
</reference>
<reference evidence="1 2" key="2">
    <citation type="submission" date="2018-11" db="EMBL/GenBank/DDBJ databases">
        <authorList>
            <consortium name="Pathogen Informatics"/>
        </authorList>
    </citation>
    <scope>NUCLEOTIDE SEQUENCE [LARGE SCALE GENOMIC DNA]</scope>
</reference>
<name>A0A0N4XXQ4_NIPBR</name>
<accession>A0A0N4XXQ4</accession>
<sequence>MMRPDLTRTYLSTTLLILKISFLRDEPSRITKDAGEVSPPRAWLEPECRLDRRRLTDHQESGRIRAIRPGIRRINLETCVGGIQQQQQLAAIDCPPYLGRRELVRCCWCAVMKEVLSETMLLELRVS</sequence>
<evidence type="ECO:0000313" key="2">
    <source>
        <dbReference type="Proteomes" id="UP000271162"/>
    </source>
</evidence>
<dbReference type="Proteomes" id="UP000271162">
    <property type="component" value="Unassembled WGS sequence"/>
</dbReference>
<dbReference type="EMBL" id="UYSL01019927">
    <property type="protein sequence ID" value="VDL71383.1"/>
    <property type="molecule type" value="Genomic_DNA"/>
</dbReference>
<evidence type="ECO:0000313" key="1">
    <source>
        <dbReference type="EMBL" id="VDL71383.1"/>
    </source>
</evidence>